<protein>
    <submittedName>
        <fullName evidence="8">(2Fe-2S)-binding protein</fullName>
    </submittedName>
</protein>
<reference evidence="8 9" key="1">
    <citation type="submission" date="2018-05" db="EMBL/GenBank/DDBJ databases">
        <title>Nocardioides silvaticus genome.</title>
        <authorList>
            <person name="Li C."/>
            <person name="Wang G."/>
        </authorList>
    </citation>
    <scope>NUCLEOTIDE SEQUENCE [LARGE SCALE GENOMIC DNA]</scope>
    <source>
        <strain evidence="8 9">CCTCC AB 2018079</strain>
    </source>
</reference>
<gene>
    <name evidence="8" type="ORF">DJ010_16455</name>
</gene>
<name>A0A316THK1_9ACTN</name>
<dbReference type="InterPro" id="IPR036922">
    <property type="entry name" value="Rieske_2Fe-2S_sf"/>
</dbReference>
<keyword evidence="4" id="KW-0560">Oxidoreductase</keyword>
<dbReference type="Gene3D" id="3.90.380.10">
    <property type="entry name" value="Naphthalene 1,2-dioxygenase Alpha Subunit, Chain A, domain 1"/>
    <property type="match status" value="1"/>
</dbReference>
<dbReference type="GO" id="GO:0016705">
    <property type="term" value="F:oxidoreductase activity, acting on paired donors, with incorporation or reduction of molecular oxygen"/>
    <property type="evidence" value="ECO:0007669"/>
    <property type="project" value="UniProtKB-ARBA"/>
</dbReference>
<dbReference type="Gene3D" id="2.102.10.10">
    <property type="entry name" value="Rieske [2Fe-2S] iron-sulphur domain"/>
    <property type="match status" value="1"/>
</dbReference>
<feature type="domain" description="Rieske" evidence="7">
    <location>
        <begin position="20"/>
        <end position="134"/>
    </location>
</feature>
<dbReference type="PROSITE" id="PS51296">
    <property type="entry name" value="RIESKE"/>
    <property type="match status" value="1"/>
</dbReference>
<keyword evidence="9" id="KW-1185">Reference proteome</keyword>
<keyword evidence="6" id="KW-0411">Iron-sulfur</keyword>
<keyword evidence="5" id="KW-0408">Iron</keyword>
<keyword evidence="3" id="KW-0479">Metal-binding</keyword>
<dbReference type="Pfam" id="PF00848">
    <property type="entry name" value="Ring_hydroxyl_A"/>
    <property type="match status" value="1"/>
</dbReference>
<dbReference type="CDD" id="cd03469">
    <property type="entry name" value="Rieske_RO_Alpha_N"/>
    <property type="match status" value="1"/>
</dbReference>
<dbReference type="GO" id="GO:0051537">
    <property type="term" value="F:2 iron, 2 sulfur cluster binding"/>
    <property type="evidence" value="ECO:0007669"/>
    <property type="project" value="UniProtKB-KW"/>
</dbReference>
<dbReference type="GO" id="GO:0005506">
    <property type="term" value="F:iron ion binding"/>
    <property type="evidence" value="ECO:0007669"/>
    <property type="project" value="InterPro"/>
</dbReference>
<dbReference type="GO" id="GO:0004497">
    <property type="term" value="F:monooxygenase activity"/>
    <property type="evidence" value="ECO:0007669"/>
    <property type="project" value="UniProtKB-ARBA"/>
</dbReference>
<dbReference type="AlphaFoldDB" id="A0A316THK1"/>
<evidence type="ECO:0000256" key="6">
    <source>
        <dbReference type="ARBA" id="ARBA00023014"/>
    </source>
</evidence>
<dbReference type="SUPFAM" id="SSF50022">
    <property type="entry name" value="ISP domain"/>
    <property type="match status" value="1"/>
</dbReference>
<evidence type="ECO:0000313" key="8">
    <source>
        <dbReference type="EMBL" id="PWN01834.1"/>
    </source>
</evidence>
<dbReference type="Proteomes" id="UP000245507">
    <property type="component" value="Unassembled WGS sequence"/>
</dbReference>
<evidence type="ECO:0000256" key="5">
    <source>
        <dbReference type="ARBA" id="ARBA00023004"/>
    </source>
</evidence>
<dbReference type="InterPro" id="IPR001663">
    <property type="entry name" value="Rng_hydr_dOase-A"/>
</dbReference>
<evidence type="ECO:0000256" key="3">
    <source>
        <dbReference type="ARBA" id="ARBA00022723"/>
    </source>
</evidence>
<organism evidence="8 9">
    <name type="scientific">Nocardioides silvaticus</name>
    <dbReference type="NCBI Taxonomy" id="2201891"/>
    <lineage>
        <taxon>Bacteria</taxon>
        <taxon>Bacillati</taxon>
        <taxon>Actinomycetota</taxon>
        <taxon>Actinomycetes</taxon>
        <taxon>Propionibacteriales</taxon>
        <taxon>Nocardioidaceae</taxon>
        <taxon>Nocardioides</taxon>
    </lineage>
</organism>
<proteinExistence type="predicted"/>
<dbReference type="PANTHER" id="PTHR43756:SF5">
    <property type="entry name" value="CHOLINE MONOOXYGENASE, CHLOROPLASTIC"/>
    <property type="match status" value="1"/>
</dbReference>
<dbReference type="InterPro" id="IPR017941">
    <property type="entry name" value="Rieske_2Fe-2S"/>
</dbReference>
<dbReference type="Pfam" id="PF00355">
    <property type="entry name" value="Rieske"/>
    <property type="match status" value="1"/>
</dbReference>
<sequence>MYVDEAAWRVEREAVLHSEWFCVGRLDALGLAEPSRVVVVDVAGESVLVTSDEDRALHASYNVCRHRGSQLLAAPPDDAPPVACAASALRCPYHSWTYALDGRLLRAPHADLDDTTAFALDPVGVDVWGGFVFVHLTPQRAAPLAEAVAHAAGTLANYGLADLVVGATFRYEVAANYKVLLENYNECYHCGPVHPELCRLVPSFAGGGDDLDWDAGIPHREGAWTFTTTGTTTRAPLPGLDEEERTRHKGDLVYPNLMVSASADHVAAFVLRPHAPDRTTVECSLLFARQAVEAADFDPGDAGDLWDLVNRQDWAVCESVQRGMSSRSYRHGWFAPMEDDSLDIRRWLLPRLAGPAGGAS</sequence>
<evidence type="ECO:0000256" key="2">
    <source>
        <dbReference type="ARBA" id="ARBA00022714"/>
    </source>
</evidence>
<keyword evidence="2" id="KW-0001">2Fe-2S</keyword>
<evidence type="ECO:0000256" key="1">
    <source>
        <dbReference type="ARBA" id="ARBA00001962"/>
    </source>
</evidence>
<dbReference type="EMBL" id="QGDD01000008">
    <property type="protein sequence ID" value="PWN01834.1"/>
    <property type="molecule type" value="Genomic_DNA"/>
</dbReference>
<dbReference type="InterPro" id="IPR015879">
    <property type="entry name" value="Ring_hydroxy_dOase_asu_C_dom"/>
</dbReference>
<dbReference type="PANTHER" id="PTHR43756">
    <property type="entry name" value="CHOLINE MONOOXYGENASE, CHLOROPLASTIC"/>
    <property type="match status" value="1"/>
</dbReference>
<comment type="cofactor">
    <cofactor evidence="1">
        <name>Fe cation</name>
        <dbReference type="ChEBI" id="CHEBI:24875"/>
    </cofactor>
</comment>
<dbReference type="SUPFAM" id="SSF55961">
    <property type="entry name" value="Bet v1-like"/>
    <property type="match status" value="1"/>
</dbReference>
<accession>A0A316THK1</accession>
<evidence type="ECO:0000313" key="9">
    <source>
        <dbReference type="Proteomes" id="UP000245507"/>
    </source>
</evidence>
<evidence type="ECO:0000259" key="7">
    <source>
        <dbReference type="PROSITE" id="PS51296"/>
    </source>
</evidence>
<dbReference type="OrthoDB" id="5243643at2"/>
<evidence type="ECO:0000256" key="4">
    <source>
        <dbReference type="ARBA" id="ARBA00023002"/>
    </source>
</evidence>
<comment type="caution">
    <text evidence="8">The sequence shown here is derived from an EMBL/GenBank/DDBJ whole genome shotgun (WGS) entry which is preliminary data.</text>
</comment>